<name>A0A9D5LZ59_9FIRM</name>
<protein>
    <submittedName>
        <fullName evidence="5">Helix-turn-helix transcriptional regulator</fullName>
    </submittedName>
</protein>
<sequence>MIFEQDAIAFQILDIFYINQRCTKTYNFNRNFDALSFRYEADTVIDTKHEQTTLFDNSICFFPSSVNYMRTTKKDRLIVIHFKTFNYHSNKIERYIPTDYQKYITLFEKILNCWNQKDISYKHNAAALLNSIFAELYRDNKPAENHKSKIYPSIKYIEENCLKKTFSLQVAAKKSLISETYFRKLFKAEFHISPKKYVINRRMEYAASLILAGYFTLQEIADMCGYDDYKYFSVEFKKMIGVSPSKYTYNHRNSITWSK</sequence>
<dbReference type="SMART" id="SM00342">
    <property type="entry name" value="HTH_ARAC"/>
    <property type="match status" value="1"/>
</dbReference>
<dbReference type="AlphaFoldDB" id="A0A9D5LZ59"/>
<keyword evidence="6" id="KW-1185">Reference proteome</keyword>
<keyword evidence="2" id="KW-0238">DNA-binding</keyword>
<accession>A0A9D5LZ59</accession>
<dbReference type="PRINTS" id="PR00032">
    <property type="entry name" value="HTHARAC"/>
</dbReference>
<dbReference type="SUPFAM" id="SSF46689">
    <property type="entry name" value="Homeodomain-like"/>
    <property type="match status" value="1"/>
</dbReference>
<dbReference type="InterPro" id="IPR020449">
    <property type="entry name" value="Tscrpt_reg_AraC-type_HTH"/>
</dbReference>
<dbReference type="PROSITE" id="PS01124">
    <property type="entry name" value="HTH_ARAC_FAMILY_2"/>
    <property type="match status" value="1"/>
</dbReference>
<dbReference type="InterPro" id="IPR009057">
    <property type="entry name" value="Homeodomain-like_sf"/>
</dbReference>
<dbReference type="GO" id="GO:0043565">
    <property type="term" value="F:sequence-specific DNA binding"/>
    <property type="evidence" value="ECO:0007669"/>
    <property type="project" value="InterPro"/>
</dbReference>
<dbReference type="InterPro" id="IPR018060">
    <property type="entry name" value="HTH_AraC"/>
</dbReference>
<dbReference type="PANTHER" id="PTHR43280">
    <property type="entry name" value="ARAC-FAMILY TRANSCRIPTIONAL REGULATOR"/>
    <property type="match status" value="1"/>
</dbReference>
<evidence type="ECO:0000256" key="1">
    <source>
        <dbReference type="ARBA" id="ARBA00023015"/>
    </source>
</evidence>
<keyword evidence="1" id="KW-0805">Transcription regulation</keyword>
<dbReference type="Gene3D" id="1.10.10.60">
    <property type="entry name" value="Homeodomain-like"/>
    <property type="match status" value="2"/>
</dbReference>
<dbReference type="InterPro" id="IPR018062">
    <property type="entry name" value="HTH_AraC-typ_CS"/>
</dbReference>
<evidence type="ECO:0000256" key="2">
    <source>
        <dbReference type="ARBA" id="ARBA00023125"/>
    </source>
</evidence>
<dbReference type="PANTHER" id="PTHR43280:SF34">
    <property type="entry name" value="ARAC-FAMILY TRANSCRIPTIONAL REGULATOR"/>
    <property type="match status" value="1"/>
</dbReference>
<dbReference type="Proteomes" id="UP000806542">
    <property type="component" value="Unassembled WGS sequence"/>
</dbReference>
<dbReference type="Pfam" id="PF12833">
    <property type="entry name" value="HTH_18"/>
    <property type="match status" value="1"/>
</dbReference>
<dbReference type="EMBL" id="JADCKB010000021">
    <property type="protein sequence ID" value="MBE5040728.1"/>
    <property type="molecule type" value="Genomic_DNA"/>
</dbReference>
<organism evidence="5 6">
    <name type="scientific">Ructibacterium gallinarum</name>
    <dbReference type="NCBI Taxonomy" id="2779355"/>
    <lineage>
        <taxon>Bacteria</taxon>
        <taxon>Bacillati</taxon>
        <taxon>Bacillota</taxon>
        <taxon>Clostridia</taxon>
        <taxon>Eubacteriales</taxon>
        <taxon>Oscillospiraceae</taxon>
        <taxon>Ructibacterium</taxon>
    </lineage>
</organism>
<evidence type="ECO:0000313" key="5">
    <source>
        <dbReference type="EMBL" id="MBE5040728.1"/>
    </source>
</evidence>
<evidence type="ECO:0000313" key="6">
    <source>
        <dbReference type="Proteomes" id="UP000806542"/>
    </source>
</evidence>
<dbReference type="PROSITE" id="PS00041">
    <property type="entry name" value="HTH_ARAC_FAMILY_1"/>
    <property type="match status" value="1"/>
</dbReference>
<evidence type="ECO:0000256" key="3">
    <source>
        <dbReference type="ARBA" id="ARBA00023163"/>
    </source>
</evidence>
<gene>
    <name evidence="5" type="ORF">INF28_09680</name>
</gene>
<feature type="domain" description="HTH araC/xylS-type" evidence="4">
    <location>
        <begin position="151"/>
        <end position="250"/>
    </location>
</feature>
<comment type="caution">
    <text evidence="5">The sequence shown here is derived from an EMBL/GenBank/DDBJ whole genome shotgun (WGS) entry which is preliminary data.</text>
</comment>
<evidence type="ECO:0000259" key="4">
    <source>
        <dbReference type="PROSITE" id="PS01124"/>
    </source>
</evidence>
<dbReference type="GO" id="GO:0003700">
    <property type="term" value="F:DNA-binding transcription factor activity"/>
    <property type="evidence" value="ECO:0007669"/>
    <property type="project" value="InterPro"/>
</dbReference>
<keyword evidence="3" id="KW-0804">Transcription</keyword>
<proteinExistence type="predicted"/>
<reference evidence="5" key="1">
    <citation type="submission" date="2020-10" db="EMBL/GenBank/DDBJ databases">
        <title>ChiBAC.</title>
        <authorList>
            <person name="Zenner C."/>
            <person name="Hitch T.C.A."/>
            <person name="Clavel T."/>
        </authorList>
    </citation>
    <scope>NUCLEOTIDE SEQUENCE</scope>
    <source>
        <strain evidence="5">DSM 107454</strain>
    </source>
</reference>
<dbReference type="RefSeq" id="WP_226393283.1">
    <property type="nucleotide sequence ID" value="NZ_JADCKB010000021.1"/>
</dbReference>